<sequence>FPLQIKKFFIHEHYKGDIKNFQDDIALVKLKEELIISKEVRPACIDLNNTFESFDFLDGNNGIVTGWGYVESGSTRSDTLKVITVPYRSPNICLEHLPIDFGQEYFGPDKICAGYKNENRNVCRGDSGGGLYFESGNKRYYVRGIVSITVYVEG</sequence>
<dbReference type="PROSITE" id="PS50240">
    <property type="entry name" value="TRYPSIN_DOM"/>
    <property type="match status" value="1"/>
</dbReference>
<dbReference type="InterPro" id="IPR043504">
    <property type="entry name" value="Peptidase_S1_PA_chymotrypsin"/>
</dbReference>
<dbReference type="FunFam" id="2.40.10.10:FF:000054">
    <property type="entry name" value="Complement C1r subcomponent"/>
    <property type="match status" value="1"/>
</dbReference>
<proteinExistence type="inferred from homology"/>
<dbReference type="SUPFAM" id="SSF50494">
    <property type="entry name" value="Trypsin-like serine proteases"/>
    <property type="match status" value="1"/>
</dbReference>
<evidence type="ECO:0000256" key="2">
    <source>
        <dbReference type="ARBA" id="ARBA00022525"/>
    </source>
</evidence>
<dbReference type="OrthoDB" id="6744641at2759"/>
<reference evidence="8 9" key="1">
    <citation type="submission" date="2015-09" db="EMBL/GenBank/DDBJ databases">
        <title>Draft genome of the scarab beetle Oryctes borbonicus.</title>
        <authorList>
            <person name="Meyer J.M."/>
            <person name="Markov G.V."/>
            <person name="Baskaran P."/>
            <person name="Herrmann M."/>
            <person name="Sommer R.J."/>
            <person name="Roedelsperger C."/>
        </authorList>
    </citation>
    <scope>NUCLEOTIDE SEQUENCE [LARGE SCALE GENOMIC DNA]</scope>
    <source>
        <strain evidence="8">OB123</strain>
        <tissue evidence="8">Whole animal</tissue>
    </source>
</reference>
<dbReference type="SMR" id="A0A0T6BHZ5"/>
<dbReference type="SMART" id="SM00020">
    <property type="entry name" value="Tryp_SPc"/>
    <property type="match status" value="1"/>
</dbReference>
<dbReference type="InterPro" id="IPR051487">
    <property type="entry name" value="Ser/Thr_Proteases_Immune/Dev"/>
</dbReference>
<dbReference type="InterPro" id="IPR001254">
    <property type="entry name" value="Trypsin_dom"/>
</dbReference>
<evidence type="ECO:0000256" key="1">
    <source>
        <dbReference type="ARBA" id="ARBA00004613"/>
    </source>
</evidence>
<evidence type="ECO:0000313" key="9">
    <source>
        <dbReference type="Proteomes" id="UP000051574"/>
    </source>
</evidence>
<comment type="subcellular location">
    <subcellularLocation>
        <location evidence="1">Secreted</location>
    </subcellularLocation>
</comment>
<comment type="similarity">
    <text evidence="6">Belongs to the peptidase S1 family. CLIP subfamily.</text>
</comment>
<protein>
    <submittedName>
        <fullName evidence="8">Trypsin</fullName>
    </submittedName>
</protein>
<evidence type="ECO:0000256" key="4">
    <source>
        <dbReference type="ARBA" id="ARBA00023157"/>
    </source>
</evidence>
<feature type="non-terminal residue" evidence="8">
    <location>
        <position position="1"/>
    </location>
</feature>
<dbReference type="Gene3D" id="2.40.10.10">
    <property type="entry name" value="Trypsin-like serine proteases"/>
    <property type="match status" value="2"/>
</dbReference>
<keyword evidence="9" id="KW-1185">Reference proteome</keyword>
<organism evidence="8 9">
    <name type="scientific">Oryctes borbonicus</name>
    <dbReference type="NCBI Taxonomy" id="1629725"/>
    <lineage>
        <taxon>Eukaryota</taxon>
        <taxon>Metazoa</taxon>
        <taxon>Ecdysozoa</taxon>
        <taxon>Arthropoda</taxon>
        <taxon>Hexapoda</taxon>
        <taxon>Insecta</taxon>
        <taxon>Pterygota</taxon>
        <taxon>Neoptera</taxon>
        <taxon>Endopterygota</taxon>
        <taxon>Coleoptera</taxon>
        <taxon>Polyphaga</taxon>
        <taxon>Scarabaeiformia</taxon>
        <taxon>Scarabaeidae</taxon>
        <taxon>Dynastinae</taxon>
        <taxon>Oryctes</taxon>
    </lineage>
</organism>
<keyword evidence="3" id="KW-0732">Signal</keyword>
<evidence type="ECO:0000256" key="6">
    <source>
        <dbReference type="ARBA" id="ARBA00024195"/>
    </source>
</evidence>
<dbReference type="PANTHER" id="PTHR24256">
    <property type="entry name" value="TRYPTASE-RELATED"/>
    <property type="match status" value="1"/>
</dbReference>
<dbReference type="InterPro" id="IPR009003">
    <property type="entry name" value="Peptidase_S1_PA"/>
</dbReference>
<name>A0A0T6BHZ5_9SCAR</name>
<feature type="domain" description="Peptidase S1" evidence="7">
    <location>
        <begin position="1"/>
        <end position="154"/>
    </location>
</feature>
<comment type="caution">
    <text evidence="8">The sequence shown here is derived from an EMBL/GenBank/DDBJ whole genome shotgun (WGS) entry which is preliminary data.</text>
</comment>
<evidence type="ECO:0000256" key="3">
    <source>
        <dbReference type="ARBA" id="ARBA00022729"/>
    </source>
</evidence>
<dbReference type="GO" id="GO:0006508">
    <property type="term" value="P:proteolysis"/>
    <property type="evidence" value="ECO:0007669"/>
    <property type="project" value="InterPro"/>
</dbReference>
<dbReference type="Proteomes" id="UP000051574">
    <property type="component" value="Unassembled WGS sequence"/>
</dbReference>
<dbReference type="GO" id="GO:0004252">
    <property type="term" value="F:serine-type endopeptidase activity"/>
    <property type="evidence" value="ECO:0007669"/>
    <property type="project" value="InterPro"/>
</dbReference>
<dbReference type="Pfam" id="PF00089">
    <property type="entry name" value="Trypsin"/>
    <property type="match status" value="1"/>
</dbReference>
<evidence type="ECO:0000256" key="5">
    <source>
        <dbReference type="ARBA" id="ARBA00023180"/>
    </source>
</evidence>
<evidence type="ECO:0000259" key="7">
    <source>
        <dbReference type="PROSITE" id="PS50240"/>
    </source>
</evidence>
<dbReference type="EMBL" id="LJIG01000003">
    <property type="protein sequence ID" value="KRT86937.1"/>
    <property type="molecule type" value="Genomic_DNA"/>
</dbReference>
<dbReference type="AlphaFoldDB" id="A0A0T6BHZ5"/>
<evidence type="ECO:0000313" key="8">
    <source>
        <dbReference type="EMBL" id="KRT86937.1"/>
    </source>
</evidence>
<gene>
    <name evidence="8" type="ORF">AMK59_1635</name>
</gene>
<dbReference type="GO" id="GO:0005576">
    <property type="term" value="C:extracellular region"/>
    <property type="evidence" value="ECO:0007669"/>
    <property type="project" value="UniProtKB-SubCell"/>
</dbReference>
<feature type="non-terminal residue" evidence="8">
    <location>
        <position position="154"/>
    </location>
</feature>
<accession>A0A0T6BHZ5</accession>
<keyword evidence="4" id="KW-1015">Disulfide bond</keyword>
<keyword evidence="5" id="KW-0325">Glycoprotein</keyword>
<keyword evidence="2" id="KW-0964">Secreted</keyword>